<dbReference type="EMBL" id="CAMXCT010005416">
    <property type="protein sequence ID" value="CAI4012298.1"/>
    <property type="molecule type" value="Genomic_DNA"/>
</dbReference>
<comment type="caution">
    <text evidence="9">The sequence shown here is derived from an EMBL/GenBank/DDBJ whole genome shotgun (WGS) entry which is preliminary data.</text>
</comment>
<dbReference type="AlphaFoldDB" id="A0A9P1FM91"/>
<evidence type="ECO:0000256" key="7">
    <source>
        <dbReference type="ARBA" id="ARBA00023136"/>
    </source>
</evidence>
<keyword evidence="3" id="KW-0813">Transport</keyword>
<dbReference type="GO" id="GO:0016020">
    <property type="term" value="C:membrane"/>
    <property type="evidence" value="ECO:0007669"/>
    <property type="project" value="UniProtKB-SubCell"/>
</dbReference>
<evidence type="ECO:0000256" key="4">
    <source>
        <dbReference type="ARBA" id="ARBA00022781"/>
    </source>
</evidence>
<dbReference type="SUPFAM" id="SSF47928">
    <property type="entry name" value="N-terminal domain of the delta subunit of the F1F0-ATP synthase"/>
    <property type="match status" value="1"/>
</dbReference>
<evidence type="ECO:0000313" key="13">
    <source>
        <dbReference type="Proteomes" id="UP001152797"/>
    </source>
</evidence>
<dbReference type="HAMAP" id="MF_01416">
    <property type="entry name" value="ATP_synth_delta_bact"/>
    <property type="match status" value="1"/>
</dbReference>
<keyword evidence="4" id="KW-0375">Hydrogen ion transport</keyword>
<dbReference type="PROSITE" id="PS00389">
    <property type="entry name" value="ATPASE_DELTA"/>
    <property type="match status" value="1"/>
</dbReference>
<dbReference type="InterPro" id="IPR000711">
    <property type="entry name" value="ATPase_OSCP/dsu"/>
</dbReference>
<dbReference type="Pfam" id="PF00213">
    <property type="entry name" value="OSCP"/>
    <property type="match status" value="1"/>
</dbReference>
<dbReference type="EMBL" id="CAMXCT010000722">
    <property type="protein sequence ID" value="CAI3982504.1"/>
    <property type="molecule type" value="Genomic_DNA"/>
</dbReference>
<evidence type="ECO:0000256" key="5">
    <source>
        <dbReference type="ARBA" id="ARBA00023065"/>
    </source>
</evidence>
<dbReference type="EMBL" id="CAMXCT030000722">
    <property type="protein sequence ID" value="CAL4769816.1"/>
    <property type="molecule type" value="Genomic_DNA"/>
</dbReference>
<keyword evidence="7" id="KW-0472">Membrane</keyword>
<dbReference type="Gene3D" id="1.10.520.20">
    <property type="entry name" value="N-terminal domain of the delta subunit of the F1F0-ATP synthase"/>
    <property type="match status" value="1"/>
</dbReference>
<name>A0A9P1FM91_9DINO</name>
<sequence length="213" mass="24118">MEAKQRTLTQRNADGSMLKPFGPVVTYAKALMDAAREKDEDVAVTEDVLMIKDKFKEEEWLDKLVTVQNDPYLTEVQKANKIVDLLKPLKSTVMPKFIVFLAKKNRLNGIKVIMFEYVQSMYYLQSITPVRVTSAQRLTEDQLAKIKEKMKSKCGTRDVKLVAEVDPNLIGGLTLEWGYTDPVQLYAPTHGVDLSLKNILNKRALQKGVVDAL</sequence>
<proteinExistence type="inferred from homology"/>
<dbReference type="PRINTS" id="PR00125">
    <property type="entry name" value="ATPASEDELTA"/>
</dbReference>
<keyword evidence="5" id="KW-0406">Ion transport</keyword>
<protein>
    <submittedName>
        <fullName evidence="12">ATP synthase subunit delta, chloroplastic</fullName>
    </submittedName>
</protein>
<evidence type="ECO:0000313" key="12">
    <source>
        <dbReference type="EMBL" id="CAL4769816.1"/>
    </source>
</evidence>
<comment type="similarity">
    <text evidence="2">Belongs to the ATPase delta chain family.</text>
</comment>
<evidence type="ECO:0000256" key="8">
    <source>
        <dbReference type="ARBA" id="ARBA00023310"/>
    </source>
</evidence>
<evidence type="ECO:0000313" key="10">
    <source>
        <dbReference type="EMBL" id="CAI4012298.1"/>
    </source>
</evidence>
<dbReference type="NCBIfam" id="TIGR01145">
    <property type="entry name" value="ATP_synt_delta"/>
    <property type="match status" value="1"/>
</dbReference>
<keyword evidence="6" id="KW-0793">Thylakoid</keyword>
<comment type="subcellular location">
    <subcellularLocation>
        <location evidence="1">Membrane</location>
    </subcellularLocation>
</comment>
<evidence type="ECO:0000313" key="11">
    <source>
        <dbReference type="EMBL" id="CAL1135879.1"/>
    </source>
</evidence>
<dbReference type="InterPro" id="IPR020781">
    <property type="entry name" value="ATPase_OSCP/d_CS"/>
</dbReference>
<organism evidence="9">
    <name type="scientific">Cladocopium goreaui</name>
    <dbReference type="NCBI Taxonomy" id="2562237"/>
    <lineage>
        <taxon>Eukaryota</taxon>
        <taxon>Sar</taxon>
        <taxon>Alveolata</taxon>
        <taxon>Dinophyceae</taxon>
        <taxon>Suessiales</taxon>
        <taxon>Symbiodiniaceae</taxon>
        <taxon>Cladocopium</taxon>
    </lineage>
</organism>
<keyword evidence="8" id="KW-0066">ATP synthesis</keyword>
<keyword evidence="13" id="KW-1185">Reference proteome</keyword>
<dbReference type="PANTHER" id="PTHR11910">
    <property type="entry name" value="ATP SYNTHASE DELTA CHAIN"/>
    <property type="match status" value="1"/>
</dbReference>
<dbReference type="EMBL" id="CAMXCT020005416">
    <property type="protein sequence ID" value="CAL1165673.1"/>
    <property type="molecule type" value="Genomic_DNA"/>
</dbReference>
<dbReference type="OrthoDB" id="442410at2759"/>
<gene>
    <name evidence="9" type="ORF">C1SCF055_LOCUS10194</name>
    <name evidence="10" type="ORF">C1SCF055_LOCUS37369</name>
</gene>
<evidence type="ECO:0000256" key="1">
    <source>
        <dbReference type="ARBA" id="ARBA00004370"/>
    </source>
</evidence>
<dbReference type="EMBL" id="CAMXCT030005416">
    <property type="protein sequence ID" value="CAL4799610.1"/>
    <property type="molecule type" value="Genomic_DNA"/>
</dbReference>
<evidence type="ECO:0000256" key="3">
    <source>
        <dbReference type="ARBA" id="ARBA00022448"/>
    </source>
</evidence>
<dbReference type="EMBL" id="CAMXCT020000722">
    <property type="protein sequence ID" value="CAL1135879.1"/>
    <property type="molecule type" value="Genomic_DNA"/>
</dbReference>
<evidence type="ECO:0000256" key="2">
    <source>
        <dbReference type="ARBA" id="ARBA00007046"/>
    </source>
</evidence>
<evidence type="ECO:0000313" key="9">
    <source>
        <dbReference type="EMBL" id="CAI3982504.1"/>
    </source>
</evidence>
<reference evidence="11" key="2">
    <citation type="submission" date="2024-04" db="EMBL/GenBank/DDBJ databases">
        <authorList>
            <person name="Chen Y."/>
            <person name="Shah S."/>
            <person name="Dougan E. K."/>
            <person name="Thang M."/>
            <person name="Chan C."/>
        </authorList>
    </citation>
    <scope>NUCLEOTIDE SEQUENCE [LARGE SCALE GENOMIC DNA]</scope>
</reference>
<dbReference type="Proteomes" id="UP001152797">
    <property type="component" value="Unassembled WGS sequence"/>
</dbReference>
<reference evidence="9" key="1">
    <citation type="submission" date="2022-10" db="EMBL/GenBank/DDBJ databases">
        <authorList>
            <person name="Chen Y."/>
            <person name="Dougan E. K."/>
            <person name="Chan C."/>
            <person name="Rhodes N."/>
            <person name="Thang M."/>
        </authorList>
    </citation>
    <scope>NUCLEOTIDE SEQUENCE</scope>
</reference>
<dbReference type="GO" id="GO:0046933">
    <property type="term" value="F:proton-transporting ATP synthase activity, rotational mechanism"/>
    <property type="evidence" value="ECO:0007669"/>
    <property type="project" value="InterPro"/>
</dbReference>
<accession>A0A9P1FM91</accession>
<evidence type="ECO:0000256" key="6">
    <source>
        <dbReference type="ARBA" id="ARBA00023078"/>
    </source>
</evidence>
<dbReference type="InterPro" id="IPR026015">
    <property type="entry name" value="ATP_synth_OSCP/delta_N_sf"/>
</dbReference>